<sequence>MGNSRIVRAVFFFPLSDERQILNLLPSASLWTHEFSLDHCQPLDHPPPHPPHSQHQYPTYHPGGLFVEVTQSPVTLTFLTRRLKSATLLKVLPKKTRI</sequence>
<dbReference type="AlphaFoldDB" id="A0A0D0AU60"/>
<gene>
    <name evidence="1" type="ORF">CY34DRAFT_806004</name>
</gene>
<dbReference type="HOGENOM" id="CLU_2335025_0_0_1"/>
<dbReference type="InParanoid" id="A0A0D0AU60"/>
<reference evidence="1 2" key="1">
    <citation type="submission" date="2014-04" db="EMBL/GenBank/DDBJ databases">
        <authorList>
            <consortium name="DOE Joint Genome Institute"/>
            <person name="Kuo A."/>
            <person name="Ruytinx J."/>
            <person name="Rineau F."/>
            <person name="Colpaert J."/>
            <person name="Kohler A."/>
            <person name="Nagy L.G."/>
            <person name="Floudas D."/>
            <person name="Copeland A."/>
            <person name="Barry K.W."/>
            <person name="Cichocki N."/>
            <person name="Veneault-Fourrey C."/>
            <person name="LaButti K."/>
            <person name="Lindquist E.A."/>
            <person name="Lipzen A."/>
            <person name="Lundell T."/>
            <person name="Morin E."/>
            <person name="Murat C."/>
            <person name="Sun H."/>
            <person name="Tunlid A."/>
            <person name="Henrissat B."/>
            <person name="Grigoriev I.V."/>
            <person name="Hibbett D.S."/>
            <person name="Martin F."/>
            <person name="Nordberg H.P."/>
            <person name="Cantor M.N."/>
            <person name="Hua S.X."/>
        </authorList>
    </citation>
    <scope>NUCLEOTIDE SEQUENCE [LARGE SCALE GENOMIC DNA]</scope>
    <source>
        <strain evidence="1 2">UH-Slu-Lm8-n1</strain>
    </source>
</reference>
<accession>A0A0D0AU60</accession>
<evidence type="ECO:0000313" key="2">
    <source>
        <dbReference type="Proteomes" id="UP000054485"/>
    </source>
</evidence>
<organism evidence="1 2">
    <name type="scientific">Suillus luteus UH-Slu-Lm8-n1</name>
    <dbReference type="NCBI Taxonomy" id="930992"/>
    <lineage>
        <taxon>Eukaryota</taxon>
        <taxon>Fungi</taxon>
        <taxon>Dikarya</taxon>
        <taxon>Basidiomycota</taxon>
        <taxon>Agaricomycotina</taxon>
        <taxon>Agaricomycetes</taxon>
        <taxon>Agaricomycetidae</taxon>
        <taxon>Boletales</taxon>
        <taxon>Suillineae</taxon>
        <taxon>Suillaceae</taxon>
        <taxon>Suillus</taxon>
    </lineage>
</organism>
<name>A0A0D0AU60_9AGAM</name>
<protein>
    <submittedName>
        <fullName evidence="1">Uncharacterized protein</fullName>
    </submittedName>
</protein>
<dbReference type="Proteomes" id="UP000054485">
    <property type="component" value="Unassembled WGS sequence"/>
</dbReference>
<keyword evidence="2" id="KW-1185">Reference proteome</keyword>
<reference evidence="2" key="2">
    <citation type="submission" date="2015-01" db="EMBL/GenBank/DDBJ databases">
        <title>Evolutionary Origins and Diversification of the Mycorrhizal Mutualists.</title>
        <authorList>
            <consortium name="DOE Joint Genome Institute"/>
            <consortium name="Mycorrhizal Genomics Consortium"/>
            <person name="Kohler A."/>
            <person name="Kuo A."/>
            <person name="Nagy L.G."/>
            <person name="Floudas D."/>
            <person name="Copeland A."/>
            <person name="Barry K.W."/>
            <person name="Cichocki N."/>
            <person name="Veneault-Fourrey C."/>
            <person name="LaButti K."/>
            <person name="Lindquist E.A."/>
            <person name="Lipzen A."/>
            <person name="Lundell T."/>
            <person name="Morin E."/>
            <person name="Murat C."/>
            <person name="Riley R."/>
            <person name="Ohm R."/>
            <person name="Sun H."/>
            <person name="Tunlid A."/>
            <person name="Henrissat B."/>
            <person name="Grigoriev I.V."/>
            <person name="Hibbett D.S."/>
            <person name="Martin F."/>
        </authorList>
    </citation>
    <scope>NUCLEOTIDE SEQUENCE [LARGE SCALE GENOMIC DNA]</scope>
    <source>
        <strain evidence="2">UH-Slu-Lm8-n1</strain>
    </source>
</reference>
<dbReference type="EMBL" id="KN835267">
    <property type="protein sequence ID" value="KIK41484.1"/>
    <property type="molecule type" value="Genomic_DNA"/>
</dbReference>
<evidence type="ECO:0000313" key="1">
    <source>
        <dbReference type="EMBL" id="KIK41484.1"/>
    </source>
</evidence>
<proteinExistence type="predicted"/>